<protein>
    <submittedName>
        <fullName evidence="2">Uncharacterized protein isoform X2</fullName>
    </submittedName>
</protein>
<dbReference type="GeneID" id="108020364"/>
<sequence>MMIMFSTEAPQHPDLLLYLQASRYRPSLVTKMYWKFPYEISFFKEAFDEYTHKTSTLSEDANTMTERDLGSTFLLPHTHLYKPDKILCDFAGLRSS</sequence>
<dbReference type="AlphaFoldDB" id="A0AB40DGL6"/>
<evidence type="ECO:0000313" key="2">
    <source>
        <dbReference type="RefSeq" id="XP_065723444.1"/>
    </source>
</evidence>
<gene>
    <name evidence="2" type="primary">LOC108020364</name>
</gene>
<accession>A0AB40DGL6</accession>
<proteinExistence type="predicted"/>
<reference evidence="2" key="1">
    <citation type="submission" date="2025-08" db="UniProtKB">
        <authorList>
            <consortium name="RefSeq"/>
        </authorList>
    </citation>
    <scope>IDENTIFICATION</scope>
</reference>
<keyword evidence="1" id="KW-1185">Reference proteome</keyword>
<organism evidence="1 2">
    <name type="scientific">Drosophila suzukii</name>
    <name type="common">Spotted-wing drosophila fruit fly</name>
    <dbReference type="NCBI Taxonomy" id="28584"/>
    <lineage>
        <taxon>Eukaryota</taxon>
        <taxon>Metazoa</taxon>
        <taxon>Ecdysozoa</taxon>
        <taxon>Arthropoda</taxon>
        <taxon>Hexapoda</taxon>
        <taxon>Insecta</taxon>
        <taxon>Pterygota</taxon>
        <taxon>Neoptera</taxon>
        <taxon>Endopterygota</taxon>
        <taxon>Diptera</taxon>
        <taxon>Brachycera</taxon>
        <taxon>Muscomorpha</taxon>
        <taxon>Ephydroidea</taxon>
        <taxon>Drosophilidae</taxon>
        <taxon>Drosophila</taxon>
        <taxon>Sophophora</taxon>
    </lineage>
</organism>
<evidence type="ECO:0000313" key="1">
    <source>
        <dbReference type="Proteomes" id="UP001652628"/>
    </source>
</evidence>
<dbReference type="RefSeq" id="XP_065723444.1">
    <property type="nucleotide sequence ID" value="XM_065867372.2"/>
</dbReference>
<dbReference type="Proteomes" id="UP001652628">
    <property type="component" value="Chromosome 4"/>
</dbReference>
<name>A0AB40DGL6_DROSZ</name>